<proteinExistence type="predicted"/>
<feature type="transmembrane region" description="Helical" evidence="2">
    <location>
        <begin position="324"/>
        <end position="348"/>
    </location>
</feature>
<evidence type="ECO:0000313" key="3">
    <source>
        <dbReference type="EMBL" id="BDZ55610.1"/>
    </source>
</evidence>
<evidence type="ECO:0000256" key="2">
    <source>
        <dbReference type="SAM" id="Phobius"/>
    </source>
</evidence>
<reference evidence="4" key="1">
    <citation type="journal article" date="2019" name="Int. J. Syst. Evol. Microbiol.">
        <title>The Global Catalogue of Microorganisms (GCM) 10K type strain sequencing project: providing services to taxonomists for standard genome sequencing and annotation.</title>
        <authorList>
            <consortium name="The Broad Institute Genomics Platform"/>
            <consortium name="The Broad Institute Genome Sequencing Center for Infectious Disease"/>
            <person name="Wu L."/>
            <person name="Ma J."/>
        </authorList>
    </citation>
    <scope>NUCLEOTIDE SEQUENCE [LARGE SCALE GENOMIC DNA]</scope>
    <source>
        <strain evidence="4">NBRC 109019</strain>
    </source>
</reference>
<sequence length="500" mass="51035">MAALLAVAAPRAVAAVHTQALAERLAEHPASELDLTTTTRFGPDPGPSTRGTTLPDDVEAVWGGQEERMADIRALLPEPLRGATGDPISVAVAGPVKASIPSAGPGSPVYRIQPGFDPRMRDHLELVEGAWPAPLPGPVQQSFDGPIEIVLAESAAGSLDWRPGEVRVAEYPNGALDVRLSGTVRAADADDGFWTHLPTALRASVVDNGISPPEYTAVAWFDPASWPAFAPQALALEMSAWIPIDTRAVTAEDAPELATQLGEVASASFALGRGQWIEVELPDAPPGSFQPYAAIATVGQVAFSSGMRDTLDAAVASAAAVDAVLAMIASGPIGVAIAVVVLGARVVFERRRGGLELAAARGASPARLRGGLLAEGLAVGIPASGIGALLAVSATPGASGEHGWWIAVLFALAPAALLVARASELSPLRRARADLDASGGRIRVVVEAIVILVAAASCALLLQRAASGAAPTGIDPLTAAAPCCSPSRHACSCCGPTRSR</sequence>
<evidence type="ECO:0000256" key="1">
    <source>
        <dbReference type="SAM" id="MobiDB-lite"/>
    </source>
</evidence>
<name>A0ABM8H483_9MICO</name>
<feature type="region of interest" description="Disordered" evidence="1">
    <location>
        <begin position="27"/>
        <end position="53"/>
    </location>
</feature>
<dbReference type="EMBL" id="AP027734">
    <property type="protein sequence ID" value="BDZ55610.1"/>
    <property type="molecule type" value="Genomic_DNA"/>
</dbReference>
<accession>A0ABM8H483</accession>
<dbReference type="RefSeq" id="WP_286329072.1">
    <property type="nucleotide sequence ID" value="NZ_AP027734.1"/>
</dbReference>
<evidence type="ECO:0008006" key="5">
    <source>
        <dbReference type="Google" id="ProtNLM"/>
    </source>
</evidence>
<feature type="transmembrane region" description="Helical" evidence="2">
    <location>
        <begin position="404"/>
        <end position="423"/>
    </location>
</feature>
<organism evidence="3 4">
    <name type="scientific">Agromyces marinus</name>
    <dbReference type="NCBI Taxonomy" id="1389020"/>
    <lineage>
        <taxon>Bacteria</taxon>
        <taxon>Bacillati</taxon>
        <taxon>Actinomycetota</taxon>
        <taxon>Actinomycetes</taxon>
        <taxon>Micrococcales</taxon>
        <taxon>Microbacteriaceae</taxon>
        <taxon>Agromyces</taxon>
    </lineage>
</organism>
<evidence type="ECO:0000313" key="4">
    <source>
        <dbReference type="Proteomes" id="UP001321477"/>
    </source>
</evidence>
<keyword evidence="2" id="KW-1133">Transmembrane helix</keyword>
<dbReference type="Proteomes" id="UP001321477">
    <property type="component" value="Chromosome"/>
</dbReference>
<feature type="transmembrane region" description="Helical" evidence="2">
    <location>
        <begin position="368"/>
        <end position="392"/>
    </location>
</feature>
<gene>
    <name evidence="3" type="ORF">GCM10025870_26830</name>
</gene>
<keyword evidence="2" id="KW-0812">Transmembrane</keyword>
<keyword evidence="2" id="KW-0472">Membrane</keyword>
<protein>
    <recommendedName>
        <fullName evidence="5">FtsX-like permease family protein</fullName>
    </recommendedName>
</protein>
<feature type="transmembrane region" description="Helical" evidence="2">
    <location>
        <begin position="444"/>
        <end position="462"/>
    </location>
</feature>
<keyword evidence="4" id="KW-1185">Reference proteome</keyword>